<dbReference type="OrthoDB" id="128867at2759"/>
<keyword evidence="4" id="KW-1185">Reference proteome</keyword>
<dbReference type="RefSeq" id="XP_033678467.1">
    <property type="nucleotide sequence ID" value="XM_033831213.1"/>
</dbReference>
<accession>A0A6A6I0P0</accession>
<dbReference type="InterPro" id="IPR015943">
    <property type="entry name" value="WD40/YVTN_repeat-like_dom_sf"/>
</dbReference>
<dbReference type="GeneID" id="54584543"/>
<keyword evidence="2" id="KW-0677">Repeat</keyword>
<dbReference type="SUPFAM" id="SSF50978">
    <property type="entry name" value="WD40 repeat-like"/>
    <property type="match status" value="1"/>
</dbReference>
<evidence type="ECO:0008006" key="5">
    <source>
        <dbReference type="Google" id="ProtNLM"/>
    </source>
</evidence>
<dbReference type="InterPro" id="IPR036322">
    <property type="entry name" value="WD40_repeat_dom_sf"/>
</dbReference>
<organism evidence="3 4">
    <name type="scientific">Trematosphaeria pertusa</name>
    <dbReference type="NCBI Taxonomy" id="390896"/>
    <lineage>
        <taxon>Eukaryota</taxon>
        <taxon>Fungi</taxon>
        <taxon>Dikarya</taxon>
        <taxon>Ascomycota</taxon>
        <taxon>Pezizomycotina</taxon>
        <taxon>Dothideomycetes</taxon>
        <taxon>Pleosporomycetidae</taxon>
        <taxon>Pleosporales</taxon>
        <taxon>Massarineae</taxon>
        <taxon>Trematosphaeriaceae</taxon>
        <taxon>Trematosphaeria</taxon>
    </lineage>
</organism>
<evidence type="ECO:0000313" key="3">
    <source>
        <dbReference type="EMBL" id="KAF2243463.1"/>
    </source>
</evidence>
<dbReference type="GO" id="GO:0080008">
    <property type="term" value="C:Cul4-RING E3 ubiquitin ligase complex"/>
    <property type="evidence" value="ECO:0007669"/>
    <property type="project" value="TreeGrafter"/>
</dbReference>
<evidence type="ECO:0000256" key="1">
    <source>
        <dbReference type="ARBA" id="ARBA00022574"/>
    </source>
</evidence>
<dbReference type="Gene3D" id="2.130.10.10">
    <property type="entry name" value="YVTN repeat-like/Quinoprotein amine dehydrogenase"/>
    <property type="match status" value="1"/>
</dbReference>
<evidence type="ECO:0000313" key="4">
    <source>
        <dbReference type="Proteomes" id="UP000800094"/>
    </source>
</evidence>
<sequence>MDGREIPGFYFDKEKKKYFKIQNPHTVPPPGSKYSLENVRKEQKKEKALKDEAARLSKCRKETVVRKYSRDFLTRASLDREIGCRRRSYYLQNVWPDACASGLQHRPQKVVERPEEASIRLFDRDPATKTLYAVYGENRIKRRRLNTPDGVPLPSVDLDLGDYGDAVPLNEYSFEPWDELARLTSPISSLNYLPASGALAATTYGSDRPPVVYLSDPDRDGPYVNQQFTPKSCTAIWGAASRPETFAHSDTVPATQTESLAVAASHSLLLFTRSPSGSWDSSTVLHSDADILAVDWLNPATIVLGCRDGKIRLYDTRSNGSSHILTHPYPVSRLRRADDLTRILCAGLQDSLFLYDIRFSRNKGNQHYSEQYFQSLNPEIRYSRKRRRLNRITSKGWSQPILSFQQSNPDDLELDMDVDPRLGLIAAAQDPSTSSAVVRVHNMWTGKTVKEFRHDGGKDKSAESRIRCLKFMEGNEFGDISLWATWNGGIARFGW</sequence>
<dbReference type="PANTHER" id="PTHR44472">
    <property type="entry name" value="DDB1- AND CUL4-ASSOCIATED FACTOR 4-RELATED"/>
    <property type="match status" value="1"/>
</dbReference>
<dbReference type="InterPro" id="IPR052254">
    <property type="entry name" value="CUL4-DDB1_E3_ligase_receptor"/>
</dbReference>
<dbReference type="Proteomes" id="UP000800094">
    <property type="component" value="Unassembled WGS sequence"/>
</dbReference>
<dbReference type="EMBL" id="ML987205">
    <property type="protein sequence ID" value="KAF2243463.1"/>
    <property type="molecule type" value="Genomic_DNA"/>
</dbReference>
<keyword evidence="1" id="KW-0853">WD repeat</keyword>
<evidence type="ECO:0000256" key="2">
    <source>
        <dbReference type="ARBA" id="ARBA00022737"/>
    </source>
</evidence>
<name>A0A6A6I0P0_9PLEO</name>
<dbReference type="AlphaFoldDB" id="A0A6A6I0P0"/>
<gene>
    <name evidence="3" type="ORF">BU26DRAFT_534360</name>
</gene>
<protein>
    <recommendedName>
        <fullName evidence="5">WD40 repeat-like protein</fullName>
    </recommendedName>
</protein>
<reference evidence="3" key="1">
    <citation type="journal article" date="2020" name="Stud. Mycol.">
        <title>101 Dothideomycetes genomes: a test case for predicting lifestyles and emergence of pathogens.</title>
        <authorList>
            <person name="Haridas S."/>
            <person name="Albert R."/>
            <person name="Binder M."/>
            <person name="Bloem J."/>
            <person name="Labutti K."/>
            <person name="Salamov A."/>
            <person name="Andreopoulos B."/>
            <person name="Baker S."/>
            <person name="Barry K."/>
            <person name="Bills G."/>
            <person name="Bluhm B."/>
            <person name="Cannon C."/>
            <person name="Castanera R."/>
            <person name="Culley D."/>
            <person name="Daum C."/>
            <person name="Ezra D."/>
            <person name="Gonzalez J."/>
            <person name="Henrissat B."/>
            <person name="Kuo A."/>
            <person name="Liang C."/>
            <person name="Lipzen A."/>
            <person name="Lutzoni F."/>
            <person name="Magnuson J."/>
            <person name="Mondo S."/>
            <person name="Nolan M."/>
            <person name="Ohm R."/>
            <person name="Pangilinan J."/>
            <person name="Park H.-J."/>
            <person name="Ramirez L."/>
            <person name="Alfaro M."/>
            <person name="Sun H."/>
            <person name="Tritt A."/>
            <person name="Yoshinaga Y."/>
            <person name="Zwiers L.-H."/>
            <person name="Turgeon B."/>
            <person name="Goodwin S."/>
            <person name="Spatafora J."/>
            <person name="Crous P."/>
            <person name="Grigoriev I."/>
        </authorList>
    </citation>
    <scope>NUCLEOTIDE SEQUENCE</scope>
    <source>
        <strain evidence="3">CBS 122368</strain>
    </source>
</reference>
<dbReference type="PANTHER" id="PTHR44472:SF1">
    <property type="entry name" value="DDB1 AND CUL4 ASSOCIATED FACTOR 4"/>
    <property type="match status" value="1"/>
</dbReference>
<proteinExistence type="predicted"/>